<evidence type="ECO:0000313" key="2">
    <source>
        <dbReference type="EMBL" id="SEE40104.1"/>
    </source>
</evidence>
<comment type="caution">
    <text evidence="2">The sequence shown here is derived from an EMBL/GenBank/DDBJ whole genome shotgun (WGS) entry which is preliminary data.</text>
</comment>
<keyword evidence="1" id="KW-1133">Transmembrane helix</keyword>
<sequence>MRVRSFLIGVAFVYLVFSILSVVYGSFGYRAVAAFIGCSVLLYMTTKTDIGGLRLAQMLVFVVLVIFAFSIFSLQSTEGRSLFAVLVFLGALGICWFSIASYSTFYLYELPFYFVLGGTLILFLGFGYGPAEFNTVLSGYSRNGYSAILLAFAGGYIFSRVYRDKKISLLLLVLVLVSSFPLYGRSGIAMAFALVLAVLCHKSIKLAALFGLCGVVGVIFSLGSIEGYIYGATNFSAGIESPRSEMLEQYANALDVMGLFFGVDVGRVPIILEYGKNPHNAFILLHSYYGLAVFPLLCLFVVSLLKLFVDGRYMLLVVALLFLFRAFFDIIYLFGLFDYLLFPLLFYAIFVNYFRPEFYLVSSLEERL</sequence>
<accession>A0ABY0Z7H2</accession>
<proteinExistence type="predicted"/>
<feature type="transmembrane region" description="Helical" evidence="1">
    <location>
        <begin position="335"/>
        <end position="354"/>
    </location>
</feature>
<evidence type="ECO:0008006" key="4">
    <source>
        <dbReference type="Google" id="ProtNLM"/>
    </source>
</evidence>
<feature type="transmembrane region" description="Helical" evidence="1">
    <location>
        <begin position="111"/>
        <end position="131"/>
    </location>
</feature>
<dbReference type="RefSeq" id="WP_139213081.1">
    <property type="nucleotide sequence ID" value="NZ_FNTT01000002.1"/>
</dbReference>
<reference evidence="2 3" key="1">
    <citation type="submission" date="2016-10" db="EMBL/GenBank/DDBJ databases">
        <authorList>
            <person name="Varghese N."/>
            <person name="Submissions S."/>
        </authorList>
    </citation>
    <scope>NUCLEOTIDE SEQUENCE [LARGE SCALE GENOMIC DNA]</scope>
    <source>
        <strain evidence="2 3">BS3780</strain>
    </source>
</reference>
<gene>
    <name evidence="2" type="ORF">SAMN04490188_3695</name>
</gene>
<keyword evidence="1" id="KW-0472">Membrane</keyword>
<feature type="transmembrane region" description="Helical" evidence="1">
    <location>
        <begin position="282"/>
        <end position="305"/>
    </location>
</feature>
<name>A0ABY0Z7H2_9PSED</name>
<feature type="transmembrane region" description="Helical" evidence="1">
    <location>
        <begin position="12"/>
        <end position="43"/>
    </location>
</feature>
<feature type="transmembrane region" description="Helical" evidence="1">
    <location>
        <begin position="250"/>
        <end position="270"/>
    </location>
</feature>
<protein>
    <recommendedName>
        <fullName evidence="4">Polymerase</fullName>
    </recommendedName>
</protein>
<evidence type="ECO:0000313" key="3">
    <source>
        <dbReference type="Proteomes" id="UP000183915"/>
    </source>
</evidence>
<feature type="transmembrane region" description="Helical" evidence="1">
    <location>
        <begin position="143"/>
        <end position="162"/>
    </location>
</feature>
<feature type="transmembrane region" description="Helical" evidence="1">
    <location>
        <begin position="81"/>
        <end position="99"/>
    </location>
</feature>
<evidence type="ECO:0000256" key="1">
    <source>
        <dbReference type="SAM" id="Phobius"/>
    </source>
</evidence>
<feature type="transmembrane region" description="Helical" evidence="1">
    <location>
        <begin position="55"/>
        <end position="74"/>
    </location>
</feature>
<feature type="transmembrane region" description="Helical" evidence="1">
    <location>
        <begin position="168"/>
        <end position="199"/>
    </location>
</feature>
<feature type="transmembrane region" description="Helical" evidence="1">
    <location>
        <begin position="311"/>
        <end position="328"/>
    </location>
</feature>
<dbReference type="Proteomes" id="UP000183915">
    <property type="component" value="Unassembled WGS sequence"/>
</dbReference>
<organism evidence="2 3">
    <name type="scientific">Pseudomonas kilonensis</name>
    <dbReference type="NCBI Taxonomy" id="132476"/>
    <lineage>
        <taxon>Bacteria</taxon>
        <taxon>Pseudomonadati</taxon>
        <taxon>Pseudomonadota</taxon>
        <taxon>Gammaproteobacteria</taxon>
        <taxon>Pseudomonadales</taxon>
        <taxon>Pseudomonadaceae</taxon>
        <taxon>Pseudomonas</taxon>
    </lineage>
</organism>
<keyword evidence="3" id="KW-1185">Reference proteome</keyword>
<keyword evidence="1" id="KW-0812">Transmembrane</keyword>
<dbReference type="EMBL" id="FNTT01000002">
    <property type="protein sequence ID" value="SEE40104.1"/>
    <property type="molecule type" value="Genomic_DNA"/>
</dbReference>
<feature type="transmembrane region" description="Helical" evidence="1">
    <location>
        <begin position="206"/>
        <end position="230"/>
    </location>
</feature>